<accession>A7IUA9</accession>
<dbReference type="EMBL" id="DQ491001">
    <property type="protein sequence ID" value="ABT13933.1"/>
    <property type="molecule type" value="Genomic_DNA"/>
</dbReference>
<organism evidence="1 2">
    <name type="scientific">Paramecium bursaria Chlorella virus MT325</name>
    <name type="common">PBCV-MT325</name>
    <dbReference type="NCBI Taxonomy" id="346932"/>
    <lineage>
        <taxon>Viruses</taxon>
        <taxon>Varidnaviria</taxon>
        <taxon>Bamfordvirae</taxon>
        <taxon>Nucleocytoviricota</taxon>
        <taxon>Megaviricetes</taxon>
        <taxon>Algavirales</taxon>
        <taxon>Phycodnaviridae</taxon>
        <taxon>Chlorovirus</taxon>
        <taxon>Chlorovirus conductrix</taxon>
        <taxon>Paramecium bursaria Chlorella virus A1</taxon>
    </lineage>
</organism>
<sequence>MAYIQTYPRYNEDDAPMYISKTEHDIMLKMREFYEEHVGKKFLRNGATDDTEDCGYPSYCVSTLFDGKDQIILTREHDELSFYIQTGGHYIEVIDGDIIVDECVLDWRKTVSEEDITDKVLSKFIQLTKTFPTKIVDTEQMWLQPV</sequence>
<gene>
    <name evidence="1" type="primary">M379R</name>
    <name evidence="1" type="ORF">MT325_M379R</name>
</gene>
<evidence type="ECO:0000313" key="2">
    <source>
        <dbReference type="Proteomes" id="UP000246715"/>
    </source>
</evidence>
<protein>
    <submittedName>
        <fullName evidence="1">Uncharacterized protein M379R</fullName>
    </submittedName>
</protein>
<reference evidence="1 2" key="1">
    <citation type="journal article" date="2007" name="Virology">
        <title>Sequence and annotation of the 314-kb MT325 and the 321-kb FR483 viruses that infect Chlorella Pbi.</title>
        <authorList>
            <person name="Fitzgerald L.A."/>
            <person name="Graves M.V."/>
            <person name="Li X."/>
            <person name="Feldblyum T."/>
            <person name="Hartigan J."/>
            <person name="Van Etten J.L."/>
        </authorList>
    </citation>
    <scope>NUCLEOTIDE SEQUENCE [LARGE SCALE GENOMIC DNA]</scope>
    <source>
        <strain evidence="1 2">MT325</strain>
    </source>
</reference>
<dbReference type="Proteomes" id="UP000246715">
    <property type="component" value="Segment"/>
</dbReference>
<proteinExistence type="predicted"/>
<name>A7IUA9_PBCVM</name>
<organismHost>
    <name type="scientific">Paramecium bursaria</name>
    <dbReference type="NCBI Taxonomy" id="74790"/>
</organismHost>
<evidence type="ECO:0000313" key="1">
    <source>
        <dbReference type="EMBL" id="ABT13933.1"/>
    </source>
</evidence>